<comment type="caution">
    <text evidence="1">The sequence shown here is derived from an EMBL/GenBank/DDBJ whole genome shotgun (WGS) entry which is preliminary data.</text>
</comment>
<evidence type="ECO:0000313" key="1">
    <source>
        <dbReference type="EMBL" id="RRG23602.1"/>
    </source>
</evidence>
<dbReference type="OrthoDB" id="797558at2"/>
<protein>
    <recommendedName>
        <fullName evidence="3">DUF4493 domain-containing protein</fullName>
    </recommendedName>
</protein>
<organism evidence="1 2">
    <name type="scientific">Ancylomarina euxinus</name>
    <dbReference type="NCBI Taxonomy" id="2283627"/>
    <lineage>
        <taxon>Bacteria</taxon>
        <taxon>Pseudomonadati</taxon>
        <taxon>Bacteroidota</taxon>
        <taxon>Bacteroidia</taxon>
        <taxon>Marinilabiliales</taxon>
        <taxon>Marinifilaceae</taxon>
        <taxon>Ancylomarina</taxon>
    </lineage>
</organism>
<evidence type="ECO:0000313" key="2">
    <source>
        <dbReference type="Proteomes" id="UP000285794"/>
    </source>
</evidence>
<dbReference type="RefSeq" id="WP_125029640.1">
    <property type="nucleotide sequence ID" value="NZ_JAPXVP010000003.1"/>
</dbReference>
<dbReference type="AlphaFoldDB" id="A0A425Y540"/>
<dbReference type="EMBL" id="QQWG01000003">
    <property type="protein sequence ID" value="RRG23602.1"/>
    <property type="molecule type" value="Genomic_DNA"/>
</dbReference>
<dbReference type="Proteomes" id="UP000285794">
    <property type="component" value="Unassembled WGS sequence"/>
</dbReference>
<dbReference type="PROSITE" id="PS51257">
    <property type="entry name" value="PROKAR_LIPOPROTEIN"/>
    <property type="match status" value="1"/>
</dbReference>
<gene>
    <name evidence="1" type="ORF">DWB61_04200</name>
</gene>
<accession>A0A425Y540</accession>
<evidence type="ECO:0008006" key="3">
    <source>
        <dbReference type="Google" id="ProtNLM"/>
    </source>
</evidence>
<sequence>MRKLLFIVAVITTMFTGCSKNKDAEVKPEAMLNKVTFNTNSLTSEISNTKTGIVLPVYEYLLFKQDGTFVKTIQFTSAIADELPAGDYTVTLIGHDLTDGAAMSAGSEYINCSWEMNGARASTTGFFKGKVDFTVTDNIINAVTVDLKRISAAIAYNFTDLEGTRALCIEIQNMPTSYWMGTRAADGAAVYNSFPLSNKTSQLLVPNIVDNTPYLATVKVSVYNAEANTIIKIRTINDVPLAPNCTTTISGEILKDETTTKNSPFNITLDETWGDPITVNF</sequence>
<proteinExistence type="predicted"/>
<name>A0A425Y540_9BACT</name>
<reference evidence="1 2" key="1">
    <citation type="submission" date="2018-07" db="EMBL/GenBank/DDBJ databases">
        <title>Draft genome sequence of Ancylomarina sp. M1P.</title>
        <authorList>
            <person name="Yadav S."/>
            <person name="Villanueva L."/>
            <person name="Damste J.S.S."/>
        </authorList>
    </citation>
    <scope>NUCLEOTIDE SEQUENCE [LARGE SCALE GENOMIC DNA]</scope>
    <source>
        <strain evidence="1 2">M1P</strain>
    </source>
</reference>
<keyword evidence="2" id="KW-1185">Reference proteome</keyword>